<feature type="region of interest" description="Disordered" evidence="1">
    <location>
        <begin position="258"/>
        <end position="308"/>
    </location>
</feature>
<sequence>MALINAHNLSSIVSPALERWTTRLEGEHAGVLRDYPEENGVQSSTCILPRQLEHWQSNWTSGVVGSMTHAVFRGLQAELKDTIANLPVEINLSLRRGLIDVHWKLILDPCTLYERLYKDYKSEPELHTHLKKDNAPSGFDAEVDEYFRIISQVEPWVVDPLECWYDSVHKRAPFLMPESRRKPVKSDGIHRSWLSMESGIFQWPPPTYRCSAPVATSAHITGTLWTSRHHRHIDLRVSRGPATILPSSRAALFPAGCALSPPHPPPSSSSLIAPSRASSARSSRLPHEDPPGITGKPTGGKWSSEESI</sequence>
<evidence type="ECO:0000256" key="1">
    <source>
        <dbReference type="SAM" id="MobiDB-lite"/>
    </source>
</evidence>
<protein>
    <submittedName>
        <fullName evidence="2">Uncharacterized protein</fullName>
    </submittedName>
</protein>
<evidence type="ECO:0000313" key="3">
    <source>
        <dbReference type="Proteomes" id="UP001218218"/>
    </source>
</evidence>
<accession>A0AAD6ZS34</accession>
<feature type="compositionally biased region" description="Low complexity" evidence="1">
    <location>
        <begin position="291"/>
        <end position="301"/>
    </location>
</feature>
<evidence type="ECO:0000313" key="2">
    <source>
        <dbReference type="EMBL" id="KAJ7336737.1"/>
    </source>
</evidence>
<keyword evidence="3" id="KW-1185">Reference proteome</keyword>
<gene>
    <name evidence="2" type="ORF">DFH08DRAFT_813060</name>
</gene>
<dbReference type="AlphaFoldDB" id="A0AAD6ZS34"/>
<feature type="compositionally biased region" description="Low complexity" evidence="1">
    <location>
        <begin position="268"/>
        <end position="283"/>
    </location>
</feature>
<dbReference type="Proteomes" id="UP001218218">
    <property type="component" value="Unassembled WGS sequence"/>
</dbReference>
<proteinExistence type="predicted"/>
<reference evidence="2" key="1">
    <citation type="submission" date="2023-03" db="EMBL/GenBank/DDBJ databases">
        <title>Massive genome expansion in bonnet fungi (Mycena s.s.) driven by repeated elements and novel gene families across ecological guilds.</title>
        <authorList>
            <consortium name="Lawrence Berkeley National Laboratory"/>
            <person name="Harder C.B."/>
            <person name="Miyauchi S."/>
            <person name="Viragh M."/>
            <person name="Kuo A."/>
            <person name="Thoen E."/>
            <person name="Andreopoulos B."/>
            <person name="Lu D."/>
            <person name="Skrede I."/>
            <person name="Drula E."/>
            <person name="Henrissat B."/>
            <person name="Morin E."/>
            <person name="Kohler A."/>
            <person name="Barry K."/>
            <person name="LaButti K."/>
            <person name="Morin E."/>
            <person name="Salamov A."/>
            <person name="Lipzen A."/>
            <person name="Mereny Z."/>
            <person name="Hegedus B."/>
            <person name="Baldrian P."/>
            <person name="Stursova M."/>
            <person name="Weitz H."/>
            <person name="Taylor A."/>
            <person name="Grigoriev I.V."/>
            <person name="Nagy L.G."/>
            <person name="Martin F."/>
            <person name="Kauserud H."/>
        </authorList>
    </citation>
    <scope>NUCLEOTIDE SEQUENCE</scope>
    <source>
        <strain evidence="2">CBHHK002</strain>
    </source>
</reference>
<organism evidence="2 3">
    <name type="scientific">Mycena albidolilacea</name>
    <dbReference type="NCBI Taxonomy" id="1033008"/>
    <lineage>
        <taxon>Eukaryota</taxon>
        <taxon>Fungi</taxon>
        <taxon>Dikarya</taxon>
        <taxon>Basidiomycota</taxon>
        <taxon>Agaricomycotina</taxon>
        <taxon>Agaricomycetes</taxon>
        <taxon>Agaricomycetidae</taxon>
        <taxon>Agaricales</taxon>
        <taxon>Marasmiineae</taxon>
        <taxon>Mycenaceae</taxon>
        <taxon>Mycena</taxon>
    </lineage>
</organism>
<dbReference type="EMBL" id="JARIHO010000030">
    <property type="protein sequence ID" value="KAJ7336737.1"/>
    <property type="molecule type" value="Genomic_DNA"/>
</dbReference>
<comment type="caution">
    <text evidence="2">The sequence shown here is derived from an EMBL/GenBank/DDBJ whole genome shotgun (WGS) entry which is preliminary data.</text>
</comment>
<name>A0AAD6ZS34_9AGAR</name>